<evidence type="ECO:0000313" key="2">
    <source>
        <dbReference type="EMBL" id="CDT67397.1"/>
    </source>
</evidence>
<keyword evidence="3" id="KW-1185">Reference proteome</keyword>
<organism evidence="2 3">
    <name type="scientific">Vibrio crassostreae</name>
    <dbReference type="NCBI Taxonomy" id="246167"/>
    <lineage>
        <taxon>Bacteria</taxon>
        <taxon>Pseudomonadati</taxon>
        <taxon>Pseudomonadota</taxon>
        <taxon>Gammaproteobacteria</taxon>
        <taxon>Vibrionales</taxon>
        <taxon>Vibrionaceae</taxon>
        <taxon>Vibrio</taxon>
    </lineage>
</organism>
<proteinExistence type="predicted"/>
<keyword evidence="1" id="KW-0732">Signal</keyword>
<dbReference type="SUPFAM" id="SSF56524">
    <property type="entry name" value="Oxidoreductase molybdopterin-binding domain"/>
    <property type="match status" value="1"/>
</dbReference>
<evidence type="ECO:0008006" key="4">
    <source>
        <dbReference type="Google" id="ProtNLM"/>
    </source>
</evidence>
<dbReference type="InterPro" id="IPR036374">
    <property type="entry name" value="OxRdtase_Mopterin-bd_sf"/>
</dbReference>
<sequence length="161" mass="18608">MSDLFKTEFKMRTALLFMLSLCSFSIFATSQLTVFDHLGQKHQLSREQLLQLPQQEIITSLPWVDGELVYSGVTLQTVLETMDLPIASQVTFVALNDYKIAVPKEDFFDYQPIIAIKQNGQFMSVRDKGPYWLIYPLSSTPDIDNTDFHAKMIWQIRDIHL</sequence>
<gene>
    <name evidence="2" type="ORF">VCR4J5_780125</name>
</gene>
<feature type="signal peptide" evidence="1">
    <location>
        <begin position="1"/>
        <end position="28"/>
    </location>
</feature>
<dbReference type="Proteomes" id="UP000049077">
    <property type="component" value="Unassembled WGS sequence"/>
</dbReference>
<protein>
    <recommendedName>
        <fullName evidence="4">Oxidoreductase molybdopterin-binding domain-containing protein</fullName>
    </recommendedName>
</protein>
<accession>A0ABM9QZW5</accession>
<comment type="caution">
    <text evidence="2">The sequence shown here is derived from an EMBL/GenBank/DDBJ whole genome shotgun (WGS) entry which is preliminary data.</text>
</comment>
<evidence type="ECO:0000256" key="1">
    <source>
        <dbReference type="SAM" id="SignalP"/>
    </source>
</evidence>
<dbReference type="EMBL" id="CCJX01000166">
    <property type="protein sequence ID" value="CDT67397.1"/>
    <property type="molecule type" value="Genomic_DNA"/>
</dbReference>
<feature type="chain" id="PRO_5046962260" description="Oxidoreductase molybdopterin-binding domain-containing protein" evidence="1">
    <location>
        <begin position="29"/>
        <end position="161"/>
    </location>
</feature>
<evidence type="ECO:0000313" key="3">
    <source>
        <dbReference type="Proteomes" id="UP000049077"/>
    </source>
</evidence>
<name>A0ABM9QZW5_9VIBR</name>
<dbReference type="Gene3D" id="3.90.420.10">
    <property type="entry name" value="Oxidoreductase, molybdopterin-binding domain"/>
    <property type="match status" value="1"/>
</dbReference>
<reference evidence="2 3" key="1">
    <citation type="submission" date="2014-06" db="EMBL/GenBank/DDBJ databases">
        <authorList>
            <person name="Le Roux F."/>
        </authorList>
    </citation>
    <scope>NUCLEOTIDE SEQUENCE [LARGE SCALE GENOMIC DNA]</scope>
    <source>
        <strain evidence="2 3">J5-4</strain>
    </source>
</reference>